<keyword evidence="1" id="KW-0472">Membrane</keyword>
<sequence length="131" mass="15201">MRIKVFADSEVDETSKVGRVDCILDSVLGLLLSIKFLKGFIVVLSVIWALYIKMLRYGLRKVPESTQEWIADFRYLEDLLKPLLKSAWTEKDQIDNFLKERRFYTSAGNPVKEILLKLNLPDHRKLKDGGE</sequence>
<name>A0ABQ5FGC9_9ASTR</name>
<keyword evidence="1" id="KW-1133">Transmembrane helix</keyword>
<reference evidence="2" key="2">
    <citation type="submission" date="2022-01" db="EMBL/GenBank/DDBJ databases">
        <authorList>
            <person name="Yamashiro T."/>
            <person name="Shiraishi A."/>
            <person name="Satake H."/>
            <person name="Nakayama K."/>
        </authorList>
    </citation>
    <scope>NUCLEOTIDE SEQUENCE</scope>
</reference>
<evidence type="ECO:0000256" key="1">
    <source>
        <dbReference type="SAM" id="Phobius"/>
    </source>
</evidence>
<keyword evidence="3" id="KW-1185">Reference proteome</keyword>
<feature type="transmembrane region" description="Helical" evidence="1">
    <location>
        <begin position="27"/>
        <end position="51"/>
    </location>
</feature>
<reference evidence="2" key="1">
    <citation type="journal article" date="2022" name="Int. J. Mol. Sci.">
        <title>Draft Genome of Tanacetum Coccineum: Genomic Comparison of Closely Related Tanacetum-Family Plants.</title>
        <authorList>
            <person name="Yamashiro T."/>
            <person name="Shiraishi A."/>
            <person name="Nakayama K."/>
            <person name="Satake H."/>
        </authorList>
    </citation>
    <scope>NUCLEOTIDE SEQUENCE</scope>
</reference>
<evidence type="ECO:0000313" key="2">
    <source>
        <dbReference type="EMBL" id="GJT62044.1"/>
    </source>
</evidence>
<dbReference type="Proteomes" id="UP001151760">
    <property type="component" value="Unassembled WGS sequence"/>
</dbReference>
<organism evidence="2 3">
    <name type="scientific">Tanacetum coccineum</name>
    <dbReference type="NCBI Taxonomy" id="301880"/>
    <lineage>
        <taxon>Eukaryota</taxon>
        <taxon>Viridiplantae</taxon>
        <taxon>Streptophyta</taxon>
        <taxon>Embryophyta</taxon>
        <taxon>Tracheophyta</taxon>
        <taxon>Spermatophyta</taxon>
        <taxon>Magnoliopsida</taxon>
        <taxon>eudicotyledons</taxon>
        <taxon>Gunneridae</taxon>
        <taxon>Pentapetalae</taxon>
        <taxon>asterids</taxon>
        <taxon>campanulids</taxon>
        <taxon>Asterales</taxon>
        <taxon>Asteraceae</taxon>
        <taxon>Asteroideae</taxon>
        <taxon>Anthemideae</taxon>
        <taxon>Anthemidinae</taxon>
        <taxon>Tanacetum</taxon>
    </lineage>
</organism>
<accession>A0ABQ5FGC9</accession>
<protein>
    <submittedName>
        <fullName evidence="2">Uncharacterized protein</fullName>
    </submittedName>
</protein>
<keyword evidence="1" id="KW-0812">Transmembrane</keyword>
<evidence type="ECO:0000313" key="3">
    <source>
        <dbReference type="Proteomes" id="UP001151760"/>
    </source>
</evidence>
<gene>
    <name evidence="2" type="ORF">Tco_1005577</name>
</gene>
<comment type="caution">
    <text evidence="2">The sequence shown here is derived from an EMBL/GenBank/DDBJ whole genome shotgun (WGS) entry which is preliminary data.</text>
</comment>
<proteinExistence type="predicted"/>
<dbReference type="EMBL" id="BQNB010017340">
    <property type="protein sequence ID" value="GJT62044.1"/>
    <property type="molecule type" value="Genomic_DNA"/>
</dbReference>